<evidence type="ECO:0000313" key="2">
    <source>
        <dbReference type="EMBL" id="CAE0827825.1"/>
    </source>
</evidence>
<sequence>MRASRSSVAIALAVVSGLRVHVWSGCSCASVELVFPLSHAQILNPNNSLTESSERRDDCPDEAGECCVQEEISLCVPGGGALDGLCNGSPPPIKSLVLLCVASRAVGSPTQSVLV</sequence>
<dbReference type="EMBL" id="HBJA01113225">
    <property type="protein sequence ID" value="CAE0827825.1"/>
    <property type="molecule type" value="Transcribed_RNA"/>
</dbReference>
<evidence type="ECO:0008006" key="4">
    <source>
        <dbReference type="Google" id="ProtNLM"/>
    </source>
</evidence>
<protein>
    <recommendedName>
        <fullName evidence="4">Secreted protein</fullName>
    </recommendedName>
</protein>
<reference evidence="2" key="1">
    <citation type="submission" date="2021-01" db="EMBL/GenBank/DDBJ databases">
        <authorList>
            <person name="Corre E."/>
            <person name="Pelletier E."/>
            <person name="Niang G."/>
            <person name="Scheremetjew M."/>
            <person name="Finn R."/>
            <person name="Kale V."/>
            <person name="Holt S."/>
            <person name="Cochrane G."/>
            <person name="Meng A."/>
            <person name="Brown T."/>
            <person name="Cohen L."/>
        </authorList>
    </citation>
    <scope>NUCLEOTIDE SEQUENCE</scope>
    <source>
        <strain evidence="2">CCMP1594</strain>
    </source>
</reference>
<feature type="chain" id="PRO_5036393626" description="Secreted protein" evidence="1">
    <location>
        <begin position="25"/>
        <end position="115"/>
    </location>
</feature>
<evidence type="ECO:0000256" key="1">
    <source>
        <dbReference type="SAM" id="SignalP"/>
    </source>
</evidence>
<accession>A0A6T2G8Q5</accession>
<organism evidence="2">
    <name type="scientific">Eutreptiella gymnastica</name>
    <dbReference type="NCBI Taxonomy" id="73025"/>
    <lineage>
        <taxon>Eukaryota</taxon>
        <taxon>Discoba</taxon>
        <taxon>Euglenozoa</taxon>
        <taxon>Euglenida</taxon>
        <taxon>Spirocuta</taxon>
        <taxon>Euglenophyceae</taxon>
        <taxon>Eutreptiales</taxon>
        <taxon>Eutreptiaceae</taxon>
        <taxon>Eutreptiella</taxon>
    </lineage>
</organism>
<dbReference type="AlphaFoldDB" id="A0A6T2G8Q5"/>
<proteinExistence type="predicted"/>
<evidence type="ECO:0000313" key="3">
    <source>
        <dbReference type="EMBL" id="CAE0827826.1"/>
    </source>
</evidence>
<keyword evidence="1" id="KW-0732">Signal</keyword>
<dbReference type="EMBL" id="HBJA01113226">
    <property type="protein sequence ID" value="CAE0827826.1"/>
    <property type="molecule type" value="Transcribed_RNA"/>
</dbReference>
<name>A0A6T2G8Q5_9EUGL</name>
<gene>
    <name evidence="2" type="ORF">EGYM00163_LOCUS39087</name>
    <name evidence="3" type="ORF">EGYM00163_LOCUS39088</name>
</gene>
<feature type="signal peptide" evidence="1">
    <location>
        <begin position="1"/>
        <end position="24"/>
    </location>
</feature>